<keyword evidence="1" id="KW-0175">Coiled coil</keyword>
<protein>
    <submittedName>
        <fullName evidence="2">Uncharacterized protein</fullName>
    </submittedName>
</protein>
<evidence type="ECO:0000313" key="2">
    <source>
        <dbReference type="EMBL" id="PPB08869.1"/>
    </source>
</evidence>
<evidence type="ECO:0000313" key="3">
    <source>
        <dbReference type="Proteomes" id="UP000239759"/>
    </source>
</evidence>
<dbReference type="EMBL" id="PRKQ01000005">
    <property type="protein sequence ID" value="PPB08869.1"/>
    <property type="molecule type" value="Genomic_DNA"/>
</dbReference>
<dbReference type="Proteomes" id="UP000239759">
    <property type="component" value="Unassembled WGS sequence"/>
</dbReference>
<dbReference type="AlphaFoldDB" id="A0AAP8QEU3"/>
<accession>A0AAP8QEU3</accession>
<name>A0AAP8QEU3_BRELA</name>
<sequence length="177" mass="20778">MKSGEILGRLYEKQAIEQDKVTQLKSQIRKARKSVEVVEEFEMNSVKQRRRLEIINIFKNPRNPDDCPLCQQTLPQVTQPVKEIQKVIAKVSHDLKDVERERPRLDGYIRKLTENLQKAEEVLSAVNKQITAVIKEKENSERLDLIQRRNRVIGRISFYLEAGEQTFYETTVRQSKN</sequence>
<reference evidence="2 3" key="1">
    <citation type="submission" date="2018-02" db="EMBL/GenBank/DDBJ databases">
        <title>Comparative analysis of genomes of three Brevibacillus laterosporus strains producers of potent antimicrobials isolated from silage.</title>
        <authorList>
            <person name="Kojic M."/>
            <person name="Miljkovic M."/>
            <person name="Studholme D."/>
            <person name="Filipic B."/>
        </authorList>
    </citation>
    <scope>NUCLEOTIDE SEQUENCE [LARGE SCALE GENOMIC DNA]</scope>
    <source>
        <strain evidence="2 3">BGSP11</strain>
    </source>
</reference>
<evidence type="ECO:0000256" key="1">
    <source>
        <dbReference type="SAM" id="Coils"/>
    </source>
</evidence>
<organism evidence="2 3">
    <name type="scientific">Brevibacillus laterosporus</name>
    <name type="common">Bacillus laterosporus</name>
    <dbReference type="NCBI Taxonomy" id="1465"/>
    <lineage>
        <taxon>Bacteria</taxon>
        <taxon>Bacillati</taxon>
        <taxon>Bacillota</taxon>
        <taxon>Bacilli</taxon>
        <taxon>Bacillales</taxon>
        <taxon>Paenibacillaceae</taxon>
        <taxon>Brevibacillus</taxon>
    </lineage>
</organism>
<proteinExistence type="predicted"/>
<comment type="caution">
    <text evidence="2">The sequence shown here is derived from an EMBL/GenBank/DDBJ whole genome shotgun (WGS) entry which is preliminary data.</text>
</comment>
<dbReference type="RefSeq" id="WP_104031168.1">
    <property type="nucleotide sequence ID" value="NZ_PRKQ01000005.1"/>
</dbReference>
<feature type="coiled-coil region" evidence="1">
    <location>
        <begin position="81"/>
        <end position="136"/>
    </location>
</feature>
<gene>
    <name evidence="2" type="ORF">C4A77_06170</name>
</gene>